<organism evidence="1">
    <name type="scientific">Anguilla anguilla</name>
    <name type="common">European freshwater eel</name>
    <name type="synonym">Muraena anguilla</name>
    <dbReference type="NCBI Taxonomy" id="7936"/>
    <lineage>
        <taxon>Eukaryota</taxon>
        <taxon>Metazoa</taxon>
        <taxon>Chordata</taxon>
        <taxon>Craniata</taxon>
        <taxon>Vertebrata</taxon>
        <taxon>Euteleostomi</taxon>
        <taxon>Actinopterygii</taxon>
        <taxon>Neopterygii</taxon>
        <taxon>Teleostei</taxon>
        <taxon>Anguilliformes</taxon>
        <taxon>Anguillidae</taxon>
        <taxon>Anguilla</taxon>
    </lineage>
</organism>
<dbReference type="AlphaFoldDB" id="A0A0E9Q940"/>
<reference evidence="1" key="2">
    <citation type="journal article" date="2015" name="Fish Shellfish Immunol.">
        <title>Early steps in the European eel (Anguilla anguilla)-Vibrio vulnificus interaction in the gills: Role of the RtxA13 toxin.</title>
        <authorList>
            <person name="Callol A."/>
            <person name="Pajuelo D."/>
            <person name="Ebbesson L."/>
            <person name="Teles M."/>
            <person name="MacKenzie S."/>
            <person name="Amaro C."/>
        </authorList>
    </citation>
    <scope>NUCLEOTIDE SEQUENCE</scope>
</reference>
<name>A0A0E9Q940_ANGAN</name>
<proteinExistence type="predicted"/>
<evidence type="ECO:0000313" key="1">
    <source>
        <dbReference type="EMBL" id="JAH13052.1"/>
    </source>
</evidence>
<accession>A0A0E9Q940</accession>
<sequence length="37" mass="4350">MFRLTPTRLLKHPKVFSNGNLGNIATFYFNFLSNNYL</sequence>
<protein>
    <submittedName>
        <fullName evidence="1">Uncharacterized protein</fullName>
    </submittedName>
</protein>
<dbReference type="EMBL" id="GBXM01095525">
    <property type="protein sequence ID" value="JAH13052.1"/>
    <property type="molecule type" value="Transcribed_RNA"/>
</dbReference>
<reference evidence="1" key="1">
    <citation type="submission" date="2014-11" db="EMBL/GenBank/DDBJ databases">
        <authorList>
            <person name="Amaro Gonzalez C."/>
        </authorList>
    </citation>
    <scope>NUCLEOTIDE SEQUENCE</scope>
</reference>